<dbReference type="Proteomes" id="UP000030753">
    <property type="component" value="Unassembled WGS sequence"/>
</dbReference>
<sequence>MSVAGAGIGGRQQNYKRMPLKGKRNKTINGKV</sequence>
<dbReference type="AlphaFoldDB" id="W9IRR2"/>
<name>W9IRR2_FUSOX</name>
<accession>W9IRR2</accession>
<evidence type="ECO:0000313" key="2">
    <source>
        <dbReference type="EMBL" id="EWY95990.1"/>
    </source>
</evidence>
<proteinExistence type="predicted"/>
<feature type="compositionally biased region" description="Gly residues" evidence="1">
    <location>
        <begin position="1"/>
        <end position="10"/>
    </location>
</feature>
<evidence type="ECO:0000313" key="3">
    <source>
        <dbReference type="Proteomes" id="UP000030753"/>
    </source>
</evidence>
<dbReference type="HOGENOM" id="CLU_3392320_0_0_1"/>
<evidence type="ECO:0000256" key="1">
    <source>
        <dbReference type="SAM" id="MobiDB-lite"/>
    </source>
</evidence>
<dbReference type="EMBL" id="JH717841">
    <property type="protein sequence ID" value="EWY95990.1"/>
    <property type="molecule type" value="Genomic_DNA"/>
</dbReference>
<organism evidence="2 3">
    <name type="scientific">Fusarium oxysporum NRRL 32931</name>
    <dbReference type="NCBI Taxonomy" id="660029"/>
    <lineage>
        <taxon>Eukaryota</taxon>
        <taxon>Fungi</taxon>
        <taxon>Dikarya</taxon>
        <taxon>Ascomycota</taxon>
        <taxon>Pezizomycotina</taxon>
        <taxon>Sordariomycetes</taxon>
        <taxon>Hypocreomycetidae</taxon>
        <taxon>Hypocreales</taxon>
        <taxon>Nectriaceae</taxon>
        <taxon>Fusarium</taxon>
        <taxon>Fusarium oxysporum species complex</taxon>
    </lineage>
</organism>
<reference evidence="2 3" key="1">
    <citation type="submission" date="2011-06" db="EMBL/GenBank/DDBJ databases">
        <title>The Genome Sequence of Fusarium oxysporum FOSC 3-a.</title>
        <authorList>
            <consortium name="The Broad Institute Genome Sequencing Platform"/>
            <person name="Ma L.-J."/>
            <person name="Gale L.R."/>
            <person name="Schwartz D.C."/>
            <person name="Zhou S."/>
            <person name="Corby-Kistler H."/>
            <person name="Young S.K."/>
            <person name="Zeng Q."/>
            <person name="Gargeya S."/>
            <person name="Fitzgerald M."/>
            <person name="Haas B."/>
            <person name="Abouelleil A."/>
            <person name="Alvarado L."/>
            <person name="Arachchi H.M."/>
            <person name="Berlin A."/>
            <person name="Brown A."/>
            <person name="Chapman S.B."/>
            <person name="Chen Z."/>
            <person name="Dunbar C."/>
            <person name="Freedman E."/>
            <person name="Gearin G."/>
            <person name="Gellesch M."/>
            <person name="Goldberg J."/>
            <person name="Griggs A."/>
            <person name="Gujja S."/>
            <person name="Heiman D."/>
            <person name="Howarth C."/>
            <person name="Larson L."/>
            <person name="Lui A."/>
            <person name="MacDonald P.J.P."/>
            <person name="Mehta T."/>
            <person name="Montmayeur A."/>
            <person name="Murphy C."/>
            <person name="Neiman D."/>
            <person name="Pearson M."/>
            <person name="Priest M."/>
            <person name="Roberts A."/>
            <person name="Saif S."/>
            <person name="Shea T."/>
            <person name="Shenoy N."/>
            <person name="Sisk P."/>
            <person name="Stolte C."/>
            <person name="Sykes S."/>
            <person name="Wortman J."/>
            <person name="Nusbaum C."/>
            <person name="Birren B."/>
        </authorList>
    </citation>
    <scope>NUCLEOTIDE SEQUENCE [LARGE SCALE GENOMIC DNA]</scope>
    <source>
        <strain evidence="3">FOSC 3-a</strain>
    </source>
</reference>
<protein>
    <submittedName>
        <fullName evidence="2">Uncharacterized protein</fullName>
    </submittedName>
</protein>
<gene>
    <name evidence="2" type="ORF">FOYG_04855</name>
</gene>
<feature type="region of interest" description="Disordered" evidence="1">
    <location>
        <begin position="1"/>
        <end position="32"/>
    </location>
</feature>